<feature type="domain" description="PilZ" evidence="1">
    <location>
        <begin position="39"/>
        <end position="112"/>
    </location>
</feature>
<proteinExistence type="predicted"/>
<dbReference type="InterPro" id="IPR009875">
    <property type="entry name" value="PilZ_domain"/>
</dbReference>
<dbReference type="Proteomes" id="UP001597506">
    <property type="component" value="Unassembled WGS sequence"/>
</dbReference>
<reference evidence="3" key="1">
    <citation type="journal article" date="2019" name="Int. J. Syst. Evol. Microbiol.">
        <title>The Global Catalogue of Microorganisms (GCM) 10K type strain sequencing project: providing services to taxonomists for standard genome sequencing and annotation.</title>
        <authorList>
            <consortium name="The Broad Institute Genomics Platform"/>
            <consortium name="The Broad Institute Genome Sequencing Center for Infectious Disease"/>
            <person name="Wu L."/>
            <person name="Ma J."/>
        </authorList>
    </citation>
    <scope>NUCLEOTIDE SEQUENCE [LARGE SCALE GENOMIC DNA]</scope>
    <source>
        <strain evidence="3">KCTC 3913</strain>
    </source>
</reference>
<accession>A0ABW5RMT7</accession>
<dbReference type="EMBL" id="JBHUMF010000008">
    <property type="protein sequence ID" value="MFD2679833.1"/>
    <property type="molecule type" value="Genomic_DNA"/>
</dbReference>
<name>A0ABW5RMT7_9BACI</name>
<evidence type="ECO:0000313" key="2">
    <source>
        <dbReference type="EMBL" id="MFD2679833.1"/>
    </source>
</evidence>
<gene>
    <name evidence="2" type="ORF">ACFSUL_03600</name>
</gene>
<comment type="caution">
    <text evidence="2">The sequence shown here is derived from an EMBL/GenBank/DDBJ whole genome shotgun (WGS) entry which is preliminary data.</text>
</comment>
<dbReference type="Pfam" id="PF07238">
    <property type="entry name" value="PilZ"/>
    <property type="match status" value="1"/>
</dbReference>
<keyword evidence="3" id="KW-1185">Reference proteome</keyword>
<protein>
    <submittedName>
        <fullName evidence="2">PilZ domain-containing protein</fullName>
    </submittedName>
</protein>
<dbReference type="RefSeq" id="WP_377932782.1">
    <property type="nucleotide sequence ID" value="NZ_JBHUMF010000008.1"/>
</dbReference>
<dbReference type="Gene3D" id="2.40.10.220">
    <property type="entry name" value="predicted glycosyltransferase like domains"/>
    <property type="match status" value="1"/>
</dbReference>
<evidence type="ECO:0000259" key="1">
    <source>
        <dbReference type="Pfam" id="PF07238"/>
    </source>
</evidence>
<sequence length="121" mass="14156">MKYRREESFRYTFETPLEGVFKILIVSSDNMKETSEAPIEVVDISPGGLCFTSSLDMPLENKEFLLEVHFSLADEPIVILGKIVWKRHYANAYMYGFEAVEDEKTEQQIIDHLKMFIQENR</sequence>
<evidence type="ECO:0000313" key="3">
    <source>
        <dbReference type="Proteomes" id="UP001597506"/>
    </source>
</evidence>
<organism evidence="2 3">
    <name type="scientific">Bacillus seohaeanensis</name>
    <dbReference type="NCBI Taxonomy" id="284580"/>
    <lineage>
        <taxon>Bacteria</taxon>
        <taxon>Bacillati</taxon>
        <taxon>Bacillota</taxon>
        <taxon>Bacilli</taxon>
        <taxon>Bacillales</taxon>
        <taxon>Bacillaceae</taxon>
        <taxon>Bacillus</taxon>
    </lineage>
</organism>